<feature type="domain" description="YhaN AAA" evidence="2">
    <location>
        <begin position="1"/>
        <end position="203"/>
    </location>
</feature>
<dbReference type="PANTHER" id="PTHR41259:SF1">
    <property type="entry name" value="DOUBLE-STRAND BREAK REPAIR RAD50 ATPASE, PUTATIVE-RELATED"/>
    <property type="match status" value="1"/>
</dbReference>
<protein>
    <submittedName>
        <fullName evidence="3">Uncharacterized protein YhaN</fullName>
    </submittedName>
</protein>
<accession>A0A4R8MER5</accession>
<feature type="coiled-coil region" evidence="1">
    <location>
        <begin position="677"/>
        <end position="707"/>
    </location>
</feature>
<dbReference type="PANTHER" id="PTHR41259">
    <property type="entry name" value="DOUBLE-STRAND BREAK REPAIR RAD50 ATPASE, PUTATIVE-RELATED"/>
    <property type="match status" value="1"/>
</dbReference>
<evidence type="ECO:0000313" key="4">
    <source>
        <dbReference type="Proteomes" id="UP000295066"/>
    </source>
</evidence>
<evidence type="ECO:0000256" key="1">
    <source>
        <dbReference type="SAM" id="Coils"/>
    </source>
</evidence>
<comment type="caution">
    <text evidence="3">The sequence shown here is derived from an EMBL/GenBank/DDBJ whole genome shotgun (WGS) entry which is preliminary data.</text>
</comment>
<dbReference type="InterPro" id="IPR038734">
    <property type="entry name" value="YhaN_AAA"/>
</dbReference>
<dbReference type="Gene3D" id="3.40.50.300">
    <property type="entry name" value="P-loop containing nucleotide triphosphate hydrolases"/>
    <property type="match status" value="2"/>
</dbReference>
<gene>
    <name evidence="3" type="ORF">C8D99_10362</name>
</gene>
<organism evidence="3 4">
    <name type="scientific">Aminivibrio pyruvatiphilus</name>
    <dbReference type="NCBI Taxonomy" id="1005740"/>
    <lineage>
        <taxon>Bacteria</taxon>
        <taxon>Thermotogati</taxon>
        <taxon>Synergistota</taxon>
        <taxon>Synergistia</taxon>
        <taxon>Synergistales</taxon>
        <taxon>Aminobacteriaceae</taxon>
        <taxon>Aminivibrio</taxon>
    </lineage>
</organism>
<keyword evidence="4" id="KW-1185">Reference proteome</keyword>
<dbReference type="AlphaFoldDB" id="A0A4R8MER5"/>
<evidence type="ECO:0000259" key="2">
    <source>
        <dbReference type="Pfam" id="PF13514"/>
    </source>
</evidence>
<sequence>MKITEFFVNNFGVFSGSGAKLSKGLTIFHGENESGKTTLMNFFRRLLFSRGKNGRGKANLYEPLNGGQHGGSARIRMEDGRDYILTVEGQKNLIAPADGGPAAELSPDFFSISRDVYESVFAMGLGEMQSLDPLNSSDVAARFFAAGAGLGSASLPKLLSLLDARQNELYRPWGNARSASAVNRLLASMGETDAAIRDLRERNGAWRRMKDDLSAMEDSIEKKKERLEILKGRIARLELLEKARPSRKALEETELRLAGMTELHPFPENGLSRLERLKEEKERIEAAVARLEEEKAAKAREKAVLEADPVLGCLQARQEVEGLEHESEQFRASLARRGLLEKEIGDAEKAFRGNLENLCSWWTEEHLAGADVSAQAIDYARRTAERKELLERRKGEEEKSLVQWNRLREDRRSEAASLDRETAGVETRAKRATERWSLITGLRAVFGELCDEEEELANLEEARTTIISEKAVLAEEEPPEPGTMVALISGALLAVGGGGTYQAWLTSDRLWFFGAVALFSASLLSFIAHRDQQKRYETALSWWTRRMDDLDLRMEETLLLLESQKARVERLRNRREELGERLGIRAPRFANEMDELLEEGERDNSANERFAVLSERSRQMAAVMARMDSESEAMESALERTAAELDSLVAEWRRWLAGRQFDQNLAPKDMEALVPRILQLRSEKSAIESRKAEMRELERYISSVRQRIADLAGLFAGAGAELSEEPDPSSIRILAAALRQAGERKGEIAALERDLAALSVSLSGHRGELEVNGEKTGELFTIAGSENEERYRALAARWDERERLLDDASRERKVLLGLFGTAEEVEKAGEELLALPAEDGAKERERAAEEAAVLEKEFEAAADSRGRLALRLEQIAADERLGELLFSRSEMERKLDDSVKEWLSVILARHFLEVSKEKHERERQPEVIRRAGKYLALMTGNRYTLLSGGGERGLSVVLEGNDPSRERKDEVKWSSGLADQVYLSMRLSLATLWGRNSEPLPLILDDLLVRFDETRQQGAAEAILEAAEDNQVLLFTCQKKTLDIFRTVVEARGTAPDFLAFHHIERGTFRPAV</sequence>
<feature type="coiled-coil region" evidence="1">
    <location>
        <begin position="837"/>
        <end position="864"/>
    </location>
</feature>
<proteinExistence type="predicted"/>
<dbReference type="Pfam" id="PF13514">
    <property type="entry name" value="AAA_27"/>
    <property type="match status" value="1"/>
</dbReference>
<dbReference type="EMBL" id="SORI01000003">
    <property type="protein sequence ID" value="TDY62842.1"/>
    <property type="molecule type" value="Genomic_DNA"/>
</dbReference>
<name>A0A4R8MER5_9BACT</name>
<dbReference type="OrthoDB" id="9764467at2"/>
<keyword evidence="1" id="KW-0175">Coiled coil</keyword>
<dbReference type="Proteomes" id="UP000295066">
    <property type="component" value="Unassembled WGS sequence"/>
</dbReference>
<feature type="coiled-coil region" evidence="1">
    <location>
        <begin position="274"/>
        <end position="333"/>
    </location>
</feature>
<dbReference type="InterPro" id="IPR027417">
    <property type="entry name" value="P-loop_NTPase"/>
</dbReference>
<dbReference type="RefSeq" id="WP_133956423.1">
    <property type="nucleotide sequence ID" value="NZ_SORI01000003.1"/>
</dbReference>
<dbReference type="SUPFAM" id="SSF52540">
    <property type="entry name" value="P-loop containing nucleoside triphosphate hydrolases"/>
    <property type="match status" value="1"/>
</dbReference>
<feature type="coiled-coil region" evidence="1">
    <location>
        <begin position="554"/>
        <end position="581"/>
    </location>
</feature>
<reference evidence="3 4" key="1">
    <citation type="submission" date="2019-03" db="EMBL/GenBank/DDBJ databases">
        <title>Genomic Encyclopedia of Type Strains, Phase IV (KMG-IV): sequencing the most valuable type-strain genomes for metagenomic binning, comparative biology and taxonomic classification.</title>
        <authorList>
            <person name="Goeker M."/>
        </authorList>
    </citation>
    <scope>NUCLEOTIDE SEQUENCE [LARGE SCALE GENOMIC DNA]</scope>
    <source>
        <strain evidence="3 4">DSM 25964</strain>
    </source>
</reference>
<feature type="coiled-coil region" evidence="1">
    <location>
        <begin position="213"/>
        <end position="240"/>
    </location>
</feature>
<evidence type="ECO:0000313" key="3">
    <source>
        <dbReference type="EMBL" id="TDY62842.1"/>
    </source>
</evidence>